<organism evidence="1 2">
    <name type="scientific">Cylindrospermopsis raciborskii CENA303</name>
    <dbReference type="NCBI Taxonomy" id="1170769"/>
    <lineage>
        <taxon>Bacteria</taxon>
        <taxon>Bacillati</taxon>
        <taxon>Cyanobacteriota</taxon>
        <taxon>Cyanophyceae</taxon>
        <taxon>Nostocales</taxon>
        <taxon>Aphanizomenonaceae</taxon>
        <taxon>Cylindrospermopsis</taxon>
    </lineage>
</organism>
<protein>
    <submittedName>
        <fullName evidence="1">Uncharacterized protein</fullName>
    </submittedName>
</protein>
<reference evidence="2" key="1">
    <citation type="submission" date="2017-04" db="EMBL/GenBank/DDBJ databases">
        <authorList>
            <person name="Abreu V.A."/>
            <person name="Popin R.V."/>
            <person name="Rigonato J."/>
            <person name="Andreote A.P."/>
            <person name="Schaker P.C."/>
            <person name="Hoff-Risseti C."/>
            <person name="Alvarenga D.O."/>
            <person name="Varani A.M."/>
            <person name="Fiore M.F."/>
        </authorList>
    </citation>
    <scope>NUCLEOTIDE SEQUENCE [LARGE SCALE GENOMIC DNA]</scope>
    <source>
        <strain evidence="2">CENA303</strain>
    </source>
</reference>
<dbReference type="EMBL" id="NBYN01000042">
    <property type="protein sequence ID" value="OSO90899.1"/>
    <property type="molecule type" value="Genomic_DNA"/>
</dbReference>
<gene>
    <name evidence="1" type="ORF">B7O87_08835</name>
</gene>
<name>A0A1X4G7B1_9CYAN</name>
<dbReference type="Proteomes" id="UP000192997">
    <property type="component" value="Unassembled WGS sequence"/>
</dbReference>
<accession>A0A1X4G7B1</accession>
<comment type="caution">
    <text evidence="1">The sequence shown here is derived from an EMBL/GenBank/DDBJ whole genome shotgun (WGS) entry which is preliminary data.</text>
</comment>
<evidence type="ECO:0000313" key="2">
    <source>
        <dbReference type="Proteomes" id="UP000192997"/>
    </source>
</evidence>
<sequence>MIFSFELVLLLAFIHWWEISDVGHGESIIWIYGDTDFDYIIMTYKYIMVKFICQLPAVLNLK</sequence>
<evidence type="ECO:0000313" key="1">
    <source>
        <dbReference type="EMBL" id="OSO90899.1"/>
    </source>
</evidence>
<dbReference type="AlphaFoldDB" id="A0A1X4G7B1"/>
<proteinExistence type="predicted"/>